<organism evidence="1 2">
    <name type="scientific">Proteiniclasticum sediminis</name>
    <dbReference type="NCBI Taxonomy" id="2804028"/>
    <lineage>
        <taxon>Bacteria</taxon>
        <taxon>Bacillati</taxon>
        <taxon>Bacillota</taxon>
        <taxon>Clostridia</taxon>
        <taxon>Eubacteriales</taxon>
        <taxon>Clostridiaceae</taxon>
        <taxon>Proteiniclasticum</taxon>
    </lineage>
</organism>
<accession>A0A941HRJ1</accession>
<name>A0A941HRJ1_9CLOT</name>
<dbReference type="RefSeq" id="WP_211801901.1">
    <property type="nucleotide sequence ID" value="NZ_JAGSCS010000013.1"/>
</dbReference>
<dbReference type="EMBL" id="JAGSCS010000013">
    <property type="protein sequence ID" value="MBR0576658.1"/>
    <property type="molecule type" value="Genomic_DNA"/>
</dbReference>
<protein>
    <submittedName>
        <fullName evidence="1">Uncharacterized protein</fullName>
    </submittedName>
</protein>
<dbReference type="Proteomes" id="UP000675379">
    <property type="component" value="Unassembled WGS sequence"/>
</dbReference>
<reference evidence="1" key="1">
    <citation type="submission" date="2021-04" db="EMBL/GenBank/DDBJ databases">
        <title>Proteiniclasticum sedimins sp. nov., an obligate anaerobic bacterium isolated from anaerobic sludge.</title>
        <authorList>
            <person name="Liu J."/>
        </authorList>
    </citation>
    <scope>NUCLEOTIDE SEQUENCE</scope>
    <source>
        <strain evidence="1">BAD-10</strain>
    </source>
</reference>
<dbReference type="AlphaFoldDB" id="A0A941HRJ1"/>
<comment type="caution">
    <text evidence="1">The sequence shown here is derived from an EMBL/GenBank/DDBJ whole genome shotgun (WGS) entry which is preliminary data.</text>
</comment>
<proteinExistence type="predicted"/>
<gene>
    <name evidence="1" type="ORF">KCG48_09940</name>
</gene>
<evidence type="ECO:0000313" key="1">
    <source>
        <dbReference type="EMBL" id="MBR0576658.1"/>
    </source>
</evidence>
<sequence length="129" mass="15631">MDYEEIQEDLVKFVRNYYSDFEVLHLDVPKEEVELRFHLNEEQRQQITVFFENNIEVFQGYTEETRRDLLEIDSVAIRFDEDGLYFGKSGYDYIASNAAAYYLLTVYLEDLVEELPVKMKDYKTHYFYN</sequence>
<keyword evidence="2" id="KW-1185">Reference proteome</keyword>
<evidence type="ECO:0000313" key="2">
    <source>
        <dbReference type="Proteomes" id="UP000675379"/>
    </source>
</evidence>